<gene>
    <name evidence="1" type="ORF">EVAR_98739_1</name>
</gene>
<dbReference type="AlphaFoldDB" id="A0A4C1YYB1"/>
<sequence>MPRHIVAGKTTKYLGTLDKLINEYSSLAPWLGEQIKPLAPDVVNTSVAEVVIGSQSASGQLRDLKV</sequence>
<name>A0A4C1YYB1_EUMVA</name>
<keyword evidence="2" id="KW-1185">Reference proteome</keyword>
<organism evidence="1 2">
    <name type="scientific">Eumeta variegata</name>
    <name type="common">Bagworm moth</name>
    <name type="synonym">Eumeta japonica</name>
    <dbReference type="NCBI Taxonomy" id="151549"/>
    <lineage>
        <taxon>Eukaryota</taxon>
        <taxon>Metazoa</taxon>
        <taxon>Ecdysozoa</taxon>
        <taxon>Arthropoda</taxon>
        <taxon>Hexapoda</taxon>
        <taxon>Insecta</taxon>
        <taxon>Pterygota</taxon>
        <taxon>Neoptera</taxon>
        <taxon>Endopterygota</taxon>
        <taxon>Lepidoptera</taxon>
        <taxon>Glossata</taxon>
        <taxon>Ditrysia</taxon>
        <taxon>Tineoidea</taxon>
        <taxon>Psychidae</taxon>
        <taxon>Oiketicinae</taxon>
        <taxon>Eumeta</taxon>
    </lineage>
</organism>
<dbReference type="EMBL" id="BGZK01001421">
    <property type="protein sequence ID" value="GBP79599.1"/>
    <property type="molecule type" value="Genomic_DNA"/>
</dbReference>
<accession>A0A4C1YYB1</accession>
<evidence type="ECO:0000313" key="1">
    <source>
        <dbReference type="EMBL" id="GBP79599.1"/>
    </source>
</evidence>
<protein>
    <submittedName>
        <fullName evidence="1">Uncharacterized protein</fullName>
    </submittedName>
</protein>
<proteinExistence type="predicted"/>
<reference evidence="1 2" key="1">
    <citation type="journal article" date="2019" name="Commun. Biol.">
        <title>The bagworm genome reveals a unique fibroin gene that provides high tensile strength.</title>
        <authorList>
            <person name="Kono N."/>
            <person name="Nakamura H."/>
            <person name="Ohtoshi R."/>
            <person name="Tomita M."/>
            <person name="Numata K."/>
            <person name="Arakawa K."/>
        </authorList>
    </citation>
    <scope>NUCLEOTIDE SEQUENCE [LARGE SCALE GENOMIC DNA]</scope>
</reference>
<dbReference type="Proteomes" id="UP000299102">
    <property type="component" value="Unassembled WGS sequence"/>
</dbReference>
<evidence type="ECO:0000313" key="2">
    <source>
        <dbReference type="Proteomes" id="UP000299102"/>
    </source>
</evidence>
<comment type="caution">
    <text evidence="1">The sequence shown here is derived from an EMBL/GenBank/DDBJ whole genome shotgun (WGS) entry which is preliminary data.</text>
</comment>